<proteinExistence type="predicted"/>
<accession>A0A2P5AAA4</accession>
<protein>
    <recommendedName>
        <fullName evidence="3">DUF1985 domain-containing protein</fullName>
    </recommendedName>
</protein>
<dbReference type="OrthoDB" id="1194650at2759"/>
<sequence length="111" mass="13073">MSKLIVPFEQHYIRRVTFRGSPVILKIKECFEALDLMEMVEKCLFKQHYEAPPLQFSKVLIHHLLLKKVESLDNMKEIYFDIGGKHIRFGLCEFALTTGLNFGKYRDIPKL</sequence>
<comment type="caution">
    <text evidence="1">The sequence shown here is derived from an EMBL/GenBank/DDBJ whole genome shotgun (WGS) entry which is preliminary data.</text>
</comment>
<organism evidence="1 2">
    <name type="scientific">Parasponia andersonii</name>
    <name type="common">Sponia andersonii</name>
    <dbReference type="NCBI Taxonomy" id="3476"/>
    <lineage>
        <taxon>Eukaryota</taxon>
        <taxon>Viridiplantae</taxon>
        <taxon>Streptophyta</taxon>
        <taxon>Embryophyta</taxon>
        <taxon>Tracheophyta</taxon>
        <taxon>Spermatophyta</taxon>
        <taxon>Magnoliopsida</taxon>
        <taxon>eudicotyledons</taxon>
        <taxon>Gunneridae</taxon>
        <taxon>Pentapetalae</taxon>
        <taxon>rosids</taxon>
        <taxon>fabids</taxon>
        <taxon>Rosales</taxon>
        <taxon>Cannabaceae</taxon>
        <taxon>Parasponia</taxon>
    </lineage>
</organism>
<dbReference type="AlphaFoldDB" id="A0A2P5AAA4"/>
<dbReference type="PANTHER" id="PTHR48449">
    <property type="entry name" value="DUF1985 DOMAIN-CONTAINING PROTEIN"/>
    <property type="match status" value="1"/>
</dbReference>
<keyword evidence="2" id="KW-1185">Reference proteome</keyword>
<evidence type="ECO:0000313" key="1">
    <source>
        <dbReference type="EMBL" id="PON33466.1"/>
    </source>
</evidence>
<dbReference type="Proteomes" id="UP000237105">
    <property type="component" value="Unassembled WGS sequence"/>
</dbReference>
<name>A0A2P5AAA4_PARAD</name>
<dbReference type="EMBL" id="JXTB01000727">
    <property type="protein sequence ID" value="PON33466.1"/>
    <property type="molecule type" value="Genomic_DNA"/>
</dbReference>
<gene>
    <name evidence="1" type="ORF">PanWU01x14_352430</name>
</gene>
<dbReference type="PANTHER" id="PTHR48449:SF1">
    <property type="entry name" value="DUF1985 DOMAIN-CONTAINING PROTEIN"/>
    <property type="match status" value="1"/>
</dbReference>
<evidence type="ECO:0008006" key="3">
    <source>
        <dbReference type="Google" id="ProtNLM"/>
    </source>
</evidence>
<reference evidence="2" key="1">
    <citation type="submission" date="2016-06" db="EMBL/GenBank/DDBJ databases">
        <title>Parallel loss of symbiosis genes in relatives of nitrogen-fixing non-legume Parasponia.</title>
        <authorList>
            <person name="Van Velzen R."/>
            <person name="Holmer R."/>
            <person name="Bu F."/>
            <person name="Rutten L."/>
            <person name="Van Zeijl A."/>
            <person name="Liu W."/>
            <person name="Santuari L."/>
            <person name="Cao Q."/>
            <person name="Sharma T."/>
            <person name="Shen D."/>
            <person name="Roswanjaya Y."/>
            <person name="Wardhani T."/>
            <person name="Kalhor M.S."/>
            <person name="Jansen J."/>
            <person name="Van den Hoogen J."/>
            <person name="Gungor B."/>
            <person name="Hartog M."/>
            <person name="Hontelez J."/>
            <person name="Verver J."/>
            <person name="Yang W.-C."/>
            <person name="Schijlen E."/>
            <person name="Repin R."/>
            <person name="Schilthuizen M."/>
            <person name="Schranz E."/>
            <person name="Heidstra R."/>
            <person name="Miyata K."/>
            <person name="Fedorova E."/>
            <person name="Kohlen W."/>
            <person name="Bisseling T."/>
            <person name="Smit S."/>
            <person name="Geurts R."/>
        </authorList>
    </citation>
    <scope>NUCLEOTIDE SEQUENCE [LARGE SCALE GENOMIC DNA]</scope>
    <source>
        <strain evidence="2">cv. WU1-14</strain>
    </source>
</reference>
<evidence type="ECO:0000313" key="2">
    <source>
        <dbReference type="Proteomes" id="UP000237105"/>
    </source>
</evidence>